<protein>
    <submittedName>
        <fullName evidence="1">Uncharacterized protein</fullName>
    </submittedName>
</protein>
<dbReference type="STRING" id="320771.Cflav_PD3050"/>
<dbReference type="Proteomes" id="UP000003688">
    <property type="component" value="Unassembled WGS sequence"/>
</dbReference>
<dbReference type="RefSeq" id="WP_007415923.1">
    <property type="nucleotide sequence ID" value="NZ_ABOX02000021.1"/>
</dbReference>
<gene>
    <name evidence="1" type="ORF">Cflav_PD3050</name>
</gene>
<evidence type="ECO:0000313" key="2">
    <source>
        <dbReference type="Proteomes" id="UP000003688"/>
    </source>
</evidence>
<name>B9XJD0_PEDPL</name>
<comment type="caution">
    <text evidence="1">The sequence shown here is derived from an EMBL/GenBank/DDBJ whole genome shotgun (WGS) entry which is preliminary data.</text>
</comment>
<dbReference type="AlphaFoldDB" id="B9XJD0"/>
<organism evidence="1 2">
    <name type="scientific">Pedosphaera parvula (strain Ellin514)</name>
    <dbReference type="NCBI Taxonomy" id="320771"/>
    <lineage>
        <taxon>Bacteria</taxon>
        <taxon>Pseudomonadati</taxon>
        <taxon>Verrucomicrobiota</taxon>
        <taxon>Pedosphaerae</taxon>
        <taxon>Pedosphaerales</taxon>
        <taxon>Pedosphaeraceae</taxon>
        <taxon>Pedosphaera</taxon>
    </lineage>
</organism>
<dbReference type="EMBL" id="ABOX02000021">
    <property type="protein sequence ID" value="EEF59991.1"/>
    <property type="molecule type" value="Genomic_DNA"/>
</dbReference>
<evidence type="ECO:0000313" key="1">
    <source>
        <dbReference type="EMBL" id="EEF59991.1"/>
    </source>
</evidence>
<sequence precursor="true">MSWLFSICLLTRASFGGEAIASFAKQSLGIDLASIPFGSAEPNNSKWGYVGAPQSTDFLKTATNVAWMTNAVSVKYKQDHSNRILRYGFREGKLVVIRISINSFMPPSENGFENIVSERRKELAKIQEELSKASTNHRLSFDDGSFQTRYGAMCAPIPESLFLIELEIGPSVAKKGA</sequence>
<accession>B9XJD0</accession>
<proteinExistence type="predicted"/>
<reference evidence="1 2" key="1">
    <citation type="journal article" date="2011" name="J. Bacteriol.">
        <title>Genome sequence of 'Pedosphaera parvula' Ellin514, an aerobic Verrucomicrobial isolate from pasture soil.</title>
        <authorList>
            <person name="Kant R."/>
            <person name="van Passel M.W."/>
            <person name="Sangwan P."/>
            <person name="Palva A."/>
            <person name="Lucas S."/>
            <person name="Copeland A."/>
            <person name="Lapidus A."/>
            <person name="Glavina Del Rio T."/>
            <person name="Dalin E."/>
            <person name="Tice H."/>
            <person name="Bruce D."/>
            <person name="Goodwin L."/>
            <person name="Pitluck S."/>
            <person name="Chertkov O."/>
            <person name="Larimer F.W."/>
            <person name="Land M.L."/>
            <person name="Hauser L."/>
            <person name="Brettin T.S."/>
            <person name="Detter J.C."/>
            <person name="Han S."/>
            <person name="de Vos W.M."/>
            <person name="Janssen P.H."/>
            <person name="Smidt H."/>
        </authorList>
    </citation>
    <scope>NUCLEOTIDE SEQUENCE [LARGE SCALE GENOMIC DNA]</scope>
    <source>
        <strain evidence="1 2">Ellin514</strain>
    </source>
</reference>
<keyword evidence="2" id="KW-1185">Reference proteome</keyword>